<feature type="non-terminal residue" evidence="1">
    <location>
        <position position="117"/>
    </location>
</feature>
<gene>
    <name evidence="1" type="ORF">LCGC14_1306260</name>
</gene>
<name>A0A0F9L8F4_9ZZZZ</name>
<accession>A0A0F9L8F4</accession>
<reference evidence="1" key="1">
    <citation type="journal article" date="2015" name="Nature">
        <title>Complex archaea that bridge the gap between prokaryotes and eukaryotes.</title>
        <authorList>
            <person name="Spang A."/>
            <person name="Saw J.H."/>
            <person name="Jorgensen S.L."/>
            <person name="Zaremba-Niedzwiedzka K."/>
            <person name="Martijn J."/>
            <person name="Lind A.E."/>
            <person name="van Eijk R."/>
            <person name="Schleper C."/>
            <person name="Guy L."/>
            <person name="Ettema T.J."/>
        </authorList>
    </citation>
    <scope>NUCLEOTIDE SEQUENCE</scope>
</reference>
<comment type="caution">
    <text evidence="1">The sequence shown here is derived from an EMBL/GenBank/DDBJ whole genome shotgun (WGS) entry which is preliminary data.</text>
</comment>
<dbReference type="AlphaFoldDB" id="A0A0F9L8F4"/>
<organism evidence="1">
    <name type="scientific">marine sediment metagenome</name>
    <dbReference type="NCBI Taxonomy" id="412755"/>
    <lineage>
        <taxon>unclassified sequences</taxon>
        <taxon>metagenomes</taxon>
        <taxon>ecological metagenomes</taxon>
    </lineage>
</organism>
<dbReference type="EMBL" id="LAZR01007670">
    <property type="protein sequence ID" value="KKM83726.1"/>
    <property type="molecule type" value="Genomic_DNA"/>
</dbReference>
<sequence>MTKKYASALTATITPDNWEEKLNLPQLSLDDVTDLIGDFKRMEALGKKLTGYLKSAARARMPDDEDFYEGPRFALQFNPRSRSGALDEVKITEEMGEEWTEAHRKPPIEYEEMRVSA</sequence>
<proteinExistence type="predicted"/>
<protein>
    <submittedName>
        <fullName evidence="1">Uncharacterized protein</fullName>
    </submittedName>
</protein>
<evidence type="ECO:0000313" key="1">
    <source>
        <dbReference type="EMBL" id="KKM83726.1"/>
    </source>
</evidence>